<feature type="compositionally biased region" description="Low complexity" evidence="5">
    <location>
        <begin position="207"/>
        <end position="217"/>
    </location>
</feature>
<keyword evidence="3" id="KW-0378">Hydrolase</keyword>
<feature type="region of interest" description="Disordered" evidence="5">
    <location>
        <begin position="197"/>
        <end position="242"/>
    </location>
</feature>
<evidence type="ECO:0000313" key="7">
    <source>
        <dbReference type="Proteomes" id="UP000271974"/>
    </source>
</evidence>
<comment type="catalytic activity">
    <reaction evidence="4">
        <text>GTP + H2O = GDP + phosphate + H(+)</text>
        <dbReference type="Rhea" id="RHEA:19669"/>
        <dbReference type="ChEBI" id="CHEBI:15377"/>
        <dbReference type="ChEBI" id="CHEBI:15378"/>
        <dbReference type="ChEBI" id="CHEBI:37565"/>
        <dbReference type="ChEBI" id="CHEBI:43474"/>
        <dbReference type="ChEBI" id="CHEBI:58189"/>
        <dbReference type="EC" id="3.6.5.2"/>
    </reaction>
</comment>
<dbReference type="Proteomes" id="UP000271974">
    <property type="component" value="Unassembled WGS sequence"/>
</dbReference>
<dbReference type="EMBL" id="RQTK01000414">
    <property type="protein sequence ID" value="RUS80046.1"/>
    <property type="molecule type" value="Genomic_DNA"/>
</dbReference>
<evidence type="ECO:0000256" key="5">
    <source>
        <dbReference type="SAM" id="MobiDB-lite"/>
    </source>
</evidence>
<sequence>AFSVRFITRRYIGEYDPLLERIYTCQRTILDSAVDFELWDTAGINENSKLKEHVRWADAIILMYDVTDRCSFNECSRLKFLVNAHSRSSRRRKAGSDPSCEPVWGSTPVALVGNKKDRDQDRMVSAQEGAERSAQLSCVSFQEVSVQEDVDEVTDVLEELYQTYRKLRKSRPSLVVSTLTASKSSLLFFGDSGRLNGGGSSSDEDSGNATNNGSNNSKHPDRDSTDGGISKSGNAEKTRSLARRVTLGNTAVEAPNEDWIIKARSRRREAFYTIN</sequence>
<dbReference type="SUPFAM" id="SSF52540">
    <property type="entry name" value="P-loop containing nucleoside triphosphate hydrolases"/>
    <property type="match status" value="1"/>
</dbReference>
<dbReference type="SMART" id="SM00175">
    <property type="entry name" value="RAB"/>
    <property type="match status" value="1"/>
</dbReference>
<evidence type="ECO:0000256" key="3">
    <source>
        <dbReference type="ARBA" id="ARBA00022801"/>
    </source>
</evidence>
<protein>
    <recommendedName>
        <fullName evidence="2">small monomeric GTPase</fullName>
        <ecNumber evidence="2">3.6.5.2</ecNumber>
    </recommendedName>
</protein>
<dbReference type="GO" id="GO:0003925">
    <property type="term" value="F:G protein activity"/>
    <property type="evidence" value="ECO:0007669"/>
    <property type="project" value="UniProtKB-EC"/>
</dbReference>
<evidence type="ECO:0000256" key="2">
    <source>
        <dbReference type="ARBA" id="ARBA00011984"/>
    </source>
</evidence>
<name>A0A3S1HID4_ELYCH</name>
<dbReference type="SMART" id="SM00173">
    <property type="entry name" value="RAS"/>
    <property type="match status" value="1"/>
</dbReference>
<dbReference type="PANTHER" id="PTHR45704">
    <property type="entry name" value="RAS-LIKE FAMILY MEMBER 11"/>
    <property type="match status" value="1"/>
</dbReference>
<dbReference type="Gene3D" id="3.40.50.300">
    <property type="entry name" value="P-loop containing nucleotide triphosphate hydrolases"/>
    <property type="match status" value="1"/>
</dbReference>
<dbReference type="EC" id="3.6.5.2" evidence="2"/>
<dbReference type="PROSITE" id="PS51421">
    <property type="entry name" value="RAS"/>
    <property type="match status" value="1"/>
</dbReference>
<evidence type="ECO:0000313" key="6">
    <source>
        <dbReference type="EMBL" id="RUS80046.1"/>
    </source>
</evidence>
<dbReference type="AlphaFoldDB" id="A0A3S1HID4"/>
<proteinExistence type="inferred from homology"/>
<evidence type="ECO:0000256" key="1">
    <source>
        <dbReference type="ARBA" id="ARBA00008344"/>
    </source>
</evidence>
<accession>A0A3S1HID4</accession>
<organism evidence="6 7">
    <name type="scientific">Elysia chlorotica</name>
    <name type="common">Eastern emerald elysia</name>
    <name type="synonym">Sea slug</name>
    <dbReference type="NCBI Taxonomy" id="188477"/>
    <lineage>
        <taxon>Eukaryota</taxon>
        <taxon>Metazoa</taxon>
        <taxon>Spiralia</taxon>
        <taxon>Lophotrochozoa</taxon>
        <taxon>Mollusca</taxon>
        <taxon>Gastropoda</taxon>
        <taxon>Heterobranchia</taxon>
        <taxon>Euthyneura</taxon>
        <taxon>Panpulmonata</taxon>
        <taxon>Sacoglossa</taxon>
        <taxon>Placobranchoidea</taxon>
        <taxon>Plakobranchidae</taxon>
        <taxon>Elysia</taxon>
    </lineage>
</organism>
<dbReference type="Pfam" id="PF00071">
    <property type="entry name" value="Ras"/>
    <property type="match status" value="1"/>
</dbReference>
<dbReference type="InterPro" id="IPR051065">
    <property type="entry name" value="Ras-related_GTPase"/>
</dbReference>
<dbReference type="GO" id="GO:0005525">
    <property type="term" value="F:GTP binding"/>
    <property type="evidence" value="ECO:0007669"/>
    <property type="project" value="InterPro"/>
</dbReference>
<evidence type="ECO:0000256" key="4">
    <source>
        <dbReference type="ARBA" id="ARBA00048098"/>
    </source>
</evidence>
<dbReference type="PROSITE" id="PS51419">
    <property type="entry name" value="RAB"/>
    <property type="match status" value="1"/>
</dbReference>
<comment type="similarity">
    <text evidence="1">Belongs to the small GTPase superfamily. Ras family.</text>
</comment>
<keyword evidence="7" id="KW-1185">Reference proteome</keyword>
<comment type="caution">
    <text evidence="6">The sequence shown here is derived from an EMBL/GenBank/DDBJ whole genome shotgun (WGS) entry which is preliminary data.</text>
</comment>
<reference evidence="6 7" key="1">
    <citation type="submission" date="2019-01" db="EMBL/GenBank/DDBJ databases">
        <title>A draft genome assembly of the solar-powered sea slug Elysia chlorotica.</title>
        <authorList>
            <person name="Cai H."/>
            <person name="Li Q."/>
            <person name="Fang X."/>
            <person name="Li J."/>
            <person name="Curtis N.E."/>
            <person name="Altenburger A."/>
            <person name="Shibata T."/>
            <person name="Feng M."/>
            <person name="Maeda T."/>
            <person name="Schwartz J.A."/>
            <person name="Shigenobu S."/>
            <person name="Lundholm N."/>
            <person name="Nishiyama T."/>
            <person name="Yang H."/>
            <person name="Hasebe M."/>
            <person name="Li S."/>
            <person name="Pierce S.K."/>
            <person name="Wang J."/>
        </authorList>
    </citation>
    <scope>NUCLEOTIDE SEQUENCE [LARGE SCALE GENOMIC DNA]</scope>
    <source>
        <strain evidence="6">EC2010</strain>
        <tissue evidence="6">Whole organism of an adult</tissue>
    </source>
</reference>
<dbReference type="STRING" id="188477.A0A3S1HID4"/>
<gene>
    <name evidence="6" type="ORF">EGW08_012216</name>
</gene>
<dbReference type="InterPro" id="IPR001806">
    <property type="entry name" value="Small_GTPase"/>
</dbReference>
<dbReference type="InterPro" id="IPR027417">
    <property type="entry name" value="P-loop_NTPase"/>
</dbReference>
<dbReference type="OrthoDB" id="18798at2759"/>
<feature type="non-terminal residue" evidence="6">
    <location>
        <position position="1"/>
    </location>
</feature>